<reference evidence="8" key="1">
    <citation type="submission" date="2020-07" db="EMBL/GenBank/DDBJ databases">
        <title>A long reads based de novo assembly of the rainbow trout Arlee double haploid line genome.</title>
        <authorList>
            <person name="Gao G."/>
            <person name="Palti Y."/>
        </authorList>
    </citation>
    <scope>NUCLEOTIDE SEQUENCE [LARGE SCALE GENOMIC DNA]</scope>
</reference>
<dbReference type="Ensembl" id="ENSOMYT00000073324.2">
    <property type="protein sequence ID" value="ENSOMYP00000067317.1"/>
    <property type="gene ID" value="ENSOMYG00000031204.2"/>
</dbReference>
<dbReference type="AlphaFoldDB" id="A0A8C7SLR6"/>
<dbReference type="Proteomes" id="UP000694395">
    <property type="component" value="Chromosome 6"/>
</dbReference>
<evidence type="ECO:0000256" key="4">
    <source>
        <dbReference type="ARBA" id="ARBA00022729"/>
    </source>
</evidence>
<keyword evidence="4" id="KW-0732">Signal</keyword>
<reference evidence="8" key="3">
    <citation type="submission" date="2025-09" db="UniProtKB">
        <authorList>
            <consortium name="Ensembl"/>
        </authorList>
    </citation>
    <scope>IDENTIFICATION</scope>
</reference>
<accession>A0A8C7SLR6</accession>
<proteinExistence type="inferred from homology"/>
<dbReference type="Pfam" id="PF04592">
    <property type="entry name" value="SelP_N"/>
    <property type="match status" value="1"/>
</dbReference>
<evidence type="ECO:0000256" key="3">
    <source>
        <dbReference type="ARBA" id="ARBA00022525"/>
    </source>
</evidence>
<evidence type="ECO:0000313" key="8">
    <source>
        <dbReference type="Ensembl" id="ENSOMYP00000067317.1"/>
    </source>
</evidence>
<evidence type="ECO:0000256" key="5">
    <source>
        <dbReference type="ARBA" id="ARBA00022933"/>
    </source>
</evidence>
<dbReference type="GO" id="GO:0008430">
    <property type="term" value="F:selenium binding"/>
    <property type="evidence" value="ECO:0007669"/>
    <property type="project" value="InterPro"/>
</dbReference>
<keyword evidence="6" id="KW-0325">Glycoprotein</keyword>
<dbReference type="GeneTree" id="ENSGT00510000049326"/>
<dbReference type="GO" id="GO:0001887">
    <property type="term" value="P:selenium compound metabolic process"/>
    <property type="evidence" value="ECO:0007669"/>
    <property type="project" value="TreeGrafter"/>
</dbReference>
<evidence type="ECO:0000256" key="1">
    <source>
        <dbReference type="ARBA" id="ARBA00004613"/>
    </source>
</evidence>
<keyword evidence="9" id="KW-1185">Reference proteome</keyword>
<comment type="similarity">
    <text evidence="2">Belongs to the selenoprotein P family.</text>
</comment>
<comment type="subcellular location">
    <subcellularLocation>
        <location evidence="1">Secreted</location>
    </subcellularLocation>
</comment>
<dbReference type="Pfam" id="PF04593">
    <property type="entry name" value="SelP_C"/>
    <property type="match status" value="1"/>
</dbReference>
<evidence type="ECO:0000313" key="9">
    <source>
        <dbReference type="Proteomes" id="UP000694395"/>
    </source>
</evidence>
<gene>
    <name evidence="8" type="primary">SELENOP</name>
</gene>
<evidence type="ECO:0000256" key="7">
    <source>
        <dbReference type="ARBA" id="ARBA00023266"/>
    </source>
</evidence>
<dbReference type="PANTHER" id="PTHR10105">
    <property type="entry name" value="SELENOPROTEIN P"/>
    <property type="match status" value="1"/>
</dbReference>
<reference evidence="8" key="2">
    <citation type="submission" date="2025-08" db="UniProtKB">
        <authorList>
            <consortium name="Ensembl"/>
        </authorList>
    </citation>
    <scope>IDENTIFICATION</scope>
</reference>
<protein>
    <submittedName>
        <fullName evidence="8">Selenoprotein P</fullName>
    </submittedName>
</protein>
<dbReference type="InterPro" id="IPR007671">
    <property type="entry name" value="Selenoprotein-P_N"/>
</dbReference>
<evidence type="ECO:0000256" key="2">
    <source>
        <dbReference type="ARBA" id="ARBA00010035"/>
    </source>
</evidence>
<dbReference type="PANTHER" id="PTHR10105:SF3">
    <property type="entry name" value="SELENOPROTEIN P"/>
    <property type="match status" value="1"/>
</dbReference>
<organism evidence="8 9">
    <name type="scientific">Oncorhynchus mykiss</name>
    <name type="common">Rainbow trout</name>
    <name type="synonym">Salmo gairdneri</name>
    <dbReference type="NCBI Taxonomy" id="8022"/>
    <lineage>
        <taxon>Eukaryota</taxon>
        <taxon>Metazoa</taxon>
        <taxon>Chordata</taxon>
        <taxon>Craniata</taxon>
        <taxon>Vertebrata</taxon>
        <taxon>Euteleostomi</taxon>
        <taxon>Actinopterygii</taxon>
        <taxon>Neopterygii</taxon>
        <taxon>Teleostei</taxon>
        <taxon>Protacanthopterygii</taxon>
        <taxon>Salmoniformes</taxon>
        <taxon>Salmonidae</taxon>
        <taxon>Salmoninae</taxon>
        <taxon>Oncorhynchus</taxon>
    </lineage>
</organism>
<evidence type="ECO:0000256" key="6">
    <source>
        <dbReference type="ARBA" id="ARBA00023180"/>
    </source>
</evidence>
<name>A0A8C7SLR6_ONCMY</name>
<dbReference type="InterPro" id="IPR037941">
    <property type="entry name" value="SeP"/>
</dbReference>
<keyword evidence="3" id="KW-0964">Secreted</keyword>
<keyword evidence="7" id="KW-0711">Selenium</keyword>
<dbReference type="InterPro" id="IPR007672">
    <property type="entry name" value="SelP_C"/>
</dbReference>
<dbReference type="GO" id="GO:0005576">
    <property type="term" value="C:extracellular region"/>
    <property type="evidence" value="ECO:0007669"/>
    <property type="project" value="UniProtKB-SubCell"/>
</dbReference>
<sequence>VMWVGLSLLLALCLLPGGGTESEGEGTRCKQPPGWSIGEVEPMKEVMGQVTVVALLQASCLFCLVQASLLDGLRLKLEGQGLENVTYMVVNHQGEQAQRLHTLLRQKLSENITLYKQQPKQEDVWQTLAGEKDDFLIYDRCGRLTYHISLPYSILGTPYVENAIKETYCTRVCGDCTYESKEIPAECNRTVEAKPEGEEKPVTGRETTHGGHGHHHHGHGHNGNRHGHNGNRHGHDHHGERGMGRGHGRDHGAEQQHQHDTEGLQHGQAHGQLHVGQEHMGQQAVQLGQMPQEGQRGHIMQNPCVKGKSRCKAEHSCQWKEGSDLSPSSKASCCCHCRRLFGDGVSNEPIGLCHCDEALPASCQCQGLIGLRETCQCRSSLADCQQPQPVMCACPLGVESCGCGLL</sequence>
<keyword evidence="5" id="KW-0712">Selenocysteine</keyword>